<protein>
    <submittedName>
        <fullName evidence="1">Uncharacterized protein</fullName>
    </submittedName>
</protein>
<name>A0ABS6Y1H1_9FLAO</name>
<proteinExistence type="predicted"/>
<sequence length="209" mass="24686">MDFEKSVMTEIFPSLVDSICVDSRKMDPPPPMAEPVFDKTGHYVRTDSTKATKKQISEYIKWQKERDKLEKDTSTVFIAFDPFLKKHEKLIEESKFYFPKVEIFKTKNVEESKFSFDFEKIKLNNRFKLKKITEFPKVDFPSRITDLKYNFVFSGVFYLSRIEFDKQKKLGVLEGSFDFCGKCGRYFIILIKKVNNKWVIDKLQLTGVS</sequence>
<dbReference type="RefSeq" id="WP_219318430.1">
    <property type="nucleotide sequence ID" value="NZ_JAHWYN010000016.1"/>
</dbReference>
<organism evidence="1 2">
    <name type="scientific">Flavobacterium taihuense</name>
    <dbReference type="NCBI Taxonomy" id="2857508"/>
    <lineage>
        <taxon>Bacteria</taxon>
        <taxon>Pseudomonadati</taxon>
        <taxon>Bacteroidota</taxon>
        <taxon>Flavobacteriia</taxon>
        <taxon>Flavobacteriales</taxon>
        <taxon>Flavobacteriaceae</taxon>
        <taxon>Flavobacterium</taxon>
    </lineage>
</organism>
<gene>
    <name evidence="1" type="ORF">KZH69_15720</name>
</gene>
<accession>A0ABS6Y1H1</accession>
<keyword evidence="2" id="KW-1185">Reference proteome</keyword>
<reference evidence="1 2" key="1">
    <citation type="submission" date="2021-07" db="EMBL/GenBank/DDBJ databases">
        <title>Flavobacterium sp. nov. isolated from sediment on the Taihu Lake.</title>
        <authorList>
            <person name="Qu J.-H."/>
        </authorList>
    </citation>
    <scope>NUCLEOTIDE SEQUENCE [LARGE SCALE GENOMIC DNA]</scope>
    <source>
        <strain evidence="1 2">NAS39</strain>
    </source>
</reference>
<comment type="caution">
    <text evidence="1">The sequence shown here is derived from an EMBL/GenBank/DDBJ whole genome shotgun (WGS) entry which is preliminary data.</text>
</comment>
<dbReference type="Proteomes" id="UP000812031">
    <property type="component" value="Unassembled WGS sequence"/>
</dbReference>
<evidence type="ECO:0000313" key="1">
    <source>
        <dbReference type="EMBL" id="MBW4361938.1"/>
    </source>
</evidence>
<evidence type="ECO:0000313" key="2">
    <source>
        <dbReference type="Proteomes" id="UP000812031"/>
    </source>
</evidence>
<dbReference type="EMBL" id="JAHWYN010000016">
    <property type="protein sequence ID" value="MBW4361938.1"/>
    <property type="molecule type" value="Genomic_DNA"/>
</dbReference>